<sequence length="608" mass="68495">MEQECHLVVFVHGLWGITAHFDSIISCLVQSYPNATELFESQYYHKRKDYKRSDLDLGGESFVDAEASSFIEFKYKPKSFNENALGNENILPPSNSTQLIIYRAHGNEKYFTYDGIDVCGTRVAEEIDNAIDHLQSSAAPGSEFSRRQVTKISIVGYSLGGLISRYAIGLLYSKGLFDTIQPFLFTTFCSPHVGVIALGSGISAKLYNWLVPRVLGTTGRQLFLLDYNSIPYGSTPLLVAMAQENSSFYKGLSMFSKRVIYSNIVNDIRTSWCTASIELNDPWEYYGLNKLCPVYVKDYSPVVINGNISPTVIEPKDSEAANEEVSTFEEKTENCVNVNNKYVASDSTSGVNDEPDELPPSFWTRKLKWLLVLYKLVFLVPYFALTVLGSGIYHGWLSYRRQIRFKESHSWLIGGEDEILQRLLGIRVDDNFDDDISDSLKGDRSDTDSNYSDISEVNHENGHMSHWSDFANDAADDVMNSVLDAISFGELPGDRDLSNRITLSNGISLKSHSAIAGEVHNEKNNSEITNPQHQDVSYFKQSYIDMYNSSELFIFGSLNKLSWTKYGVHITKTKMAHAAAIVRHKERGGLFDEGFLVIKHWINEEVTI</sequence>
<dbReference type="GO" id="GO:0016042">
    <property type="term" value="P:lipid catabolic process"/>
    <property type="evidence" value="ECO:0007669"/>
    <property type="project" value="UniProtKB-KW"/>
</dbReference>
<dbReference type="Proteomes" id="UP000095009">
    <property type="component" value="Unassembled WGS sequence"/>
</dbReference>
<dbReference type="Pfam" id="PF05057">
    <property type="entry name" value="DUF676"/>
    <property type="match status" value="1"/>
</dbReference>
<dbReference type="PANTHER" id="PTHR12482:SF65">
    <property type="entry name" value="ESTERASE, PUTATIVE (AFU_ORTHOLOGUE AFUA_3G12320)-RELATED"/>
    <property type="match status" value="1"/>
</dbReference>
<dbReference type="InterPro" id="IPR007751">
    <property type="entry name" value="DUF676_lipase-like"/>
</dbReference>
<dbReference type="PANTHER" id="PTHR12482">
    <property type="entry name" value="LIPASE ROG1-RELATED-RELATED"/>
    <property type="match status" value="1"/>
</dbReference>
<name>A0A1E3PF13_9ASCO</name>
<evidence type="ECO:0000256" key="1">
    <source>
        <dbReference type="ARBA" id="ARBA00007920"/>
    </source>
</evidence>
<keyword evidence="4" id="KW-1133">Transmembrane helix</keyword>
<feature type="transmembrane region" description="Helical" evidence="4">
    <location>
        <begin position="369"/>
        <end position="396"/>
    </location>
</feature>
<keyword evidence="4" id="KW-0812">Transmembrane</keyword>
<comment type="similarity">
    <text evidence="1">Belongs to the putative lipase ROG1 family.</text>
</comment>
<evidence type="ECO:0000256" key="4">
    <source>
        <dbReference type="SAM" id="Phobius"/>
    </source>
</evidence>
<accession>A0A1E3PF13</accession>
<evidence type="ECO:0000313" key="6">
    <source>
        <dbReference type="EMBL" id="ODQ63910.1"/>
    </source>
</evidence>
<keyword evidence="7" id="KW-1185">Reference proteome</keyword>
<feature type="domain" description="DUF676" evidence="5">
    <location>
        <begin position="96"/>
        <end position="268"/>
    </location>
</feature>
<dbReference type="Gene3D" id="3.40.50.1820">
    <property type="entry name" value="alpha/beta hydrolase"/>
    <property type="match status" value="1"/>
</dbReference>
<evidence type="ECO:0000256" key="3">
    <source>
        <dbReference type="SAM" id="MobiDB-lite"/>
    </source>
</evidence>
<dbReference type="GO" id="GO:0047372">
    <property type="term" value="F:monoacylglycerol lipase activity"/>
    <property type="evidence" value="ECO:0007669"/>
    <property type="project" value="TreeGrafter"/>
</dbReference>
<feature type="compositionally biased region" description="Basic and acidic residues" evidence="3">
    <location>
        <begin position="438"/>
        <end position="447"/>
    </location>
</feature>
<evidence type="ECO:0000256" key="2">
    <source>
        <dbReference type="ARBA" id="ARBA00022963"/>
    </source>
</evidence>
<proteinExistence type="inferred from homology"/>
<evidence type="ECO:0000259" key="5">
    <source>
        <dbReference type="Pfam" id="PF05057"/>
    </source>
</evidence>
<dbReference type="EMBL" id="KV454413">
    <property type="protein sequence ID" value="ODQ63910.1"/>
    <property type="molecule type" value="Genomic_DNA"/>
</dbReference>
<keyword evidence="2" id="KW-0443">Lipid metabolism</keyword>
<reference evidence="6 7" key="1">
    <citation type="journal article" date="2016" name="Proc. Natl. Acad. Sci. U.S.A.">
        <title>Comparative genomics of biotechnologically important yeasts.</title>
        <authorList>
            <person name="Riley R."/>
            <person name="Haridas S."/>
            <person name="Wolfe K.H."/>
            <person name="Lopes M.R."/>
            <person name="Hittinger C.T."/>
            <person name="Goeker M."/>
            <person name="Salamov A.A."/>
            <person name="Wisecaver J.H."/>
            <person name="Long T.M."/>
            <person name="Calvey C.H."/>
            <person name="Aerts A.L."/>
            <person name="Barry K.W."/>
            <person name="Choi C."/>
            <person name="Clum A."/>
            <person name="Coughlan A.Y."/>
            <person name="Deshpande S."/>
            <person name="Douglass A.P."/>
            <person name="Hanson S.J."/>
            <person name="Klenk H.-P."/>
            <person name="LaButti K.M."/>
            <person name="Lapidus A."/>
            <person name="Lindquist E.A."/>
            <person name="Lipzen A.M."/>
            <person name="Meier-Kolthoff J.P."/>
            <person name="Ohm R.A."/>
            <person name="Otillar R.P."/>
            <person name="Pangilinan J.L."/>
            <person name="Peng Y."/>
            <person name="Rokas A."/>
            <person name="Rosa C.A."/>
            <person name="Scheuner C."/>
            <person name="Sibirny A.A."/>
            <person name="Slot J.C."/>
            <person name="Stielow J.B."/>
            <person name="Sun H."/>
            <person name="Kurtzman C.P."/>
            <person name="Blackwell M."/>
            <person name="Grigoriev I.V."/>
            <person name="Jeffries T.W."/>
        </authorList>
    </citation>
    <scope>NUCLEOTIDE SEQUENCE [LARGE SCALE GENOMIC DNA]</scope>
    <source>
        <strain evidence="6 7">DSM 6958</strain>
    </source>
</reference>
<keyword evidence="4" id="KW-0472">Membrane</keyword>
<protein>
    <submittedName>
        <fullName evidence="6">DUF676-domain-containing protein</fullName>
    </submittedName>
</protein>
<dbReference type="InterPro" id="IPR044294">
    <property type="entry name" value="Lipase-like"/>
</dbReference>
<dbReference type="GO" id="GO:0004622">
    <property type="term" value="F:phosphatidylcholine lysophospholipase activity"/>
    <property type="evidence" value="ECO:0007669"/>
    <property type="project" value="TreeGrafter"/>
</dbReference>
<dbReference type="InterPro" id="IPR029058">
    <property type="entry name" value="AB_hydrolase_fold"/>
</dbReference>
<dbReference type="SUPFAM" id="SSF53474">
    <property type="entry name" value="alpha/beta-Hydrolases"/>
    <property type="match status" value="1"/>
</dbReference>
<dbReference type="AlphaFoldDB" id="A0A1E3PF13"/>
<feature type="region of interest" description="Disordered" evidence="3">
    <location>
        <begin position="437"/>
        <end position="457"/>
    </location>
</feature>
<organism evidence="6 7">
    <name type="scientific">Nadsonia fulvescens var. elongata DSM 6958</name>
    <dbReference type="NCBI Taxonomy" id="857566"/>
    <lineage>
        <taxon>Eukaryota</taxon>
        <taxon>Fungi</taxon>
        <taxon>Dikarya</taxon>
        <taxon>Ascomycota</taxon>
        <taxon>Saccharomycotina</taxon>
        <taxon>Dipodascomycetes</taxon>
        <taxon>Dipodascales</taxon>
        <taxon>Dipodascales incertae sedis</taxon>
        <taxon>Nadsonia</taxon>
    </lineage>
</organism>
<keyword evidence="2" id="KW-0442">Lipid degradation</keyword>
<gene>
    <name evidence="6" type="ORF">NADFUDRAFT_43558</name>
</gene>
<dbReference type="GO" id="GO:0005811">
    <property type="term" value="C:lipid droplet"/>
    <property type="evidence" value="ECO:0007669"/>
    <property type="project" value="TreeGrafter"/>
</dbReference>
<dbReference type="OrthoDB" id="273452at2759"/>
<evidence type="ECO:0000313" key="7">
    <source>
        <dbReference type="Proteomes" id="UP000095009"/>
    </source>
</evidence>